<organism evidence="1 2">
    <name type="scientific">Bacillus rugosus</name>
    <dbReference type="NCBI Taxonomy" id="2715209"/>
    <lineage>
        <taxon>Bacteria</taxon>
        <taxon>Bacillati</taxon>
        <taxon>Bacillota</taxon>
        <taxon>Bacilli</taxon>
        <taxon>Bacillales</taxon>
        <taxon>Bacillaceae</taxon>
        <taxon>Bacillus</taxon>
    </lineage>
</organism>
<evidence type="ECO:0000313" key="2">
    <source>
        <dbReference type="Proteomes" id="UP000830837"/>
    </source>
</evidence>
<reference evidence="1" key="1">
    <citation type="submission" date="2022-04" db="EMBL/GenBank/DDBJ databases">
        <title>Complete genome of Bacillus.</title>
        <authorList>
            <person name="Kong X."/>
            <person name="Hou M."/>
        </authorList>
    </citation>
    <scope>NUCLEOTIDE SEQUENCE</scope>
    <source>
        <strain evidence="1">A78.1</strain>
    </source>
</reference>
<name>A0ACD3ZYY2_9BACI</name>
<gene>
    <name evidence="1" type="ORF">M0696_20850</name>
</gene>
<accession>A0ACD3ZYY2</accession>
<keyword evidence="2" id="KW-1185">Reference proteome</keyword>
<protein>
    <submittedName>
        <fullName evidence="1">Helix-turn-helix transcriptional regulator</fullName>
    </submittedName>
</protein>
<evidence type="ECO:0000313" key="1">
    <source>
        <dbReference type="EMBL" id="UPV79199.1"/>
    </source>
</evidence>
<sequence>MDKQHSQCSPCPVELTVNMIGGKYKLVILYQLAIHEVRRFNELRRELPNITPRTLTRQLRELESDGLINRQVYPEIPPKVEYSLSETGKSLNSILLQIENWGLKHITNNPK</sequence>
<dbReference type="Proteomes" id="UP000830837">
    <property type="component" value="Chromosome"/>
</dbReference>
<proteinExistence type="predicted"/>
<dbReference type="EMBL" id="CP096590">
    <property type="protein sequence ID" value="UPV79199.1"/>
    <property type="molecule type" value="Genomic_DNA"/>
</dbReference>